<evidence type="ECO:0000313" key="2">
    <source>
        <dbReference type="EMBL" id="KAK7948067.1"/>
    </source>
</evidence>
<comment type="caution">
    <text evidence="2">The sequence shown here is derived from an EMBL/GenBank/DDBJ whole genome shotgun (WGS) entry which is preliminary data.</text>
</comment>
<dbReference type="Proteomes" id="UP001391051">
    <property type="component" value="Unassembled WGS sequence"/>
</dbReference>
<feature type="compositionally biased region" description="Acidic residues" evidence="1">
    <location>
        <begin position="265"/>
        <end position="280"/>
    </location>
</feature>
<protein>
    <submittedName>
        <fullName evidence="2">Uncharacterized protein</fullName>
    </submittedName>
</protein>
<name>A0ABR1Q6C5_9PEZI</name>
<dbReference type="GeneID" id="92078237"/>
<reference evidence="2 3" key="1">
    <citation type="submission" date="2023-01" db="EMBL/GenBank/DDBJ databases">
        <title>Analysis of 21 Apiospora genomes using comparative genomics revels a genus with tremendous synthesis potential of carbohydrate active enzymes and secondary metabolites.</title>
        <authorList>
            <person name="Sorensen T."/>
        </authorList>
    </citation>
    <scope>NUCLEOTIDE SEQUENCE [LARGE SCALE GENOMIC DNA]</scope>
    <source>
        <strain evidence="2 3">CBS 24483</strain>
    </source>
</reference>
<evidence type="ECO:0000313" key="3">
    <source>
        <dbReference type="Proteomes" id="UP001391051"/>
    </source>
</evidence>
<keyword evidence="3" id="KW-1185">Reference proteome</keyword>
<sequence>MELFLHNQDVEYLFVGGLPRSTGEAVRKNVLAFGYRGRARPTKGAPKVRKVSDPNRMHDVLKDWIGGGEEAKDFLLRLMAIAYDPRGFKERAQRTGLSAAEADSLMAQWFHVSADPVQFLQVLSFYLNSDTDLYFDWHQLHAFAEEIWRDITAVTDQSFECAPIAAFEALLEAEDAEKLAKRRGVDPDEFQRTNAPLLNAAWKSIQKLCAEGQGDICIAGIIERTKGTRHPYVFVAKQRDKLYKNWPRERRGERSAYQSLANILIDDEAARDEDTGDIATDEGPSNEDASQTETEDFAA</sequence>
<dbReference type="RefSeq" id="XP_066697573.1">
    <property type="nucleotide sequence ID" value="XM_066845175.1"/>
</dbReference>
<gene>
    <name evidence="2" type="ORF">PG986_008953</name>
</gene>
<organism evidence="2 3">
    <name type="scientific">Apiospora aurea</name>
    <dbReference type="NCBI Taxonomy" id="335848"/>
    <lineage>
        <taxon>Eukaryota</taxon>
        <taxon>Fungi</taxon>
        <taxon>Dikarya</taxon>
        <taxon>Ascomycota</taxon>
        <taxon>Pezizomycotina</taxon>
        <taxon>Sordariomycetes</taxon>
        <taxon>Xylariomycetidae</taxon>
        <taxon>Amphisphaeriales</taxon>
        <taxon>Apiosporaceae</taxon>
        <taxon>Apiospora</taxon>
    </lineage>
</organism>
<dbReference type="EMBL" id="JAQQWE010000006">
    <property type="protein sequence ID" value="KAK7948067.1"/>
    <property type="molecule type" value="Genomic_DNA"/>
</dbReference>
<proteinExistence type="predicted"/>
<evidence type="ECO:0000256" key="1">
    <source>
        <dbReference type="SAM" id="MobiDB-lite"/>
    </source>
</evidence>
<feature type="region of interest" description="Disordered" evidence="1">
    <location>
        <begin position="265"/>
        <end position="299"/>
    </location>
</feature>
<accession>A0ABR1Q6C5</accession>